<keyword evidence="1" id="KW-1133">Transmembrane helix</keyword>
<name>A0AA45HIY8_9BACT</name>
<dbReference type="Pfam" id="PF03313">
    <property type="entry name" value="SDH_alpha"/>
    <property type="match status" value="1"/>
</dbReference>
<gene>
    <name evidence="3" type="ORF">C7380_107107</name>
</gene>
<dbReference type="RefSeq" id="WP_109604687.1">
    <property type="nucleotide sequence ID" value="NZ_QGGI01000007.1"/>
</dbReference>
<keyword evidence="4" id="KW-1185">Reference proteome</keyword>
<dbReference type="Proteomes" id="UP000245921">
    <property type="component" value="Unassembled WGS sequence"/>
</dbReference>
<dbReference type="AlphaFoldDB" id="A0AA45HIY8"/>
<dbReference type="EMBL" id="QGGI01000007">
    <property type="protein sequence ID" value="PWJ95152.1"/>
    <property type="molecule type" value="Genomic_DNA"/>
</dbReference>
<accession>A0AA45HIY8</accession>
<sequence>MGCLKDYIFNEIVYTSGCTEPAAVAFAVAKAVDFFGDNESVDNINIDLSKNVFKNGVDVGIPGTSKRGNLFAAAIGFVSKKSELGLEILSDIDEDMIEKAESLISSDFFKINCLFDISDIFISVKIIGKNNEVKLIIKGSHTNVVFVSKNNDIILNKKFDEDFYDYFSDISLKDILNFSNNCDDDCFEYVYKKAMNNCDASIYGINNNNYKGFKYVKRLLDCNKDYDEKIIELLVVSASMSRMGGAPVRITSCFGSGNQGIVSLVPIFFYGKKNNLSKEIISKALILSCLITGFIKHKMGKLIPLCGVFYAAGVGASVGLYFLMNGFIDENIINSLIINFYSGSAGVLCDGAKESCAIKSGNAAKFAFECAELMSYDKSEFSCSGISGNNFYDTIDNLNYLNVEGMKCIDKLFINIINNRGDFYEFK</sequence>
<organism evidence="3 4">
    <name type="scientific">Oceanotoga teriensis</name>
    <dbReference type="NCBI Taxonomy" id="515440"/>
    <lineage>
        <taxon>Bacteria</taxon>
        <taxon>Thermotogati</taxon>
        <taxon>Thermotogota</taxon>
        <taxon>Thermotogae</taxon>
        <taxon>Petrotogales</taxon>
        <taxon>Petrotogaceae</taxon>
        <taxon>Oceanotoga</taxon>
    </lineage>
</organism>
<evidence type="ECO:0000313" key="4">
    <source>
        <dbReference type="Proteomes" id="UP000245921"/>
    </source>
</evidence>
<dbReference type="InterPro" id="IPR005130">
    <property type="entry name" value="Ser_deHydtase-like_asu"/>
</dbReference>
<dbReference type="InterPro" id="IPR021144">
    <property type="entry name" value="UPF0597"/>
</dbReference>
<dbReference type="GO" id="GO:0080146">
    <property type="term" value="F:L-cysteine desulfhydrase activity"/>
    <property type="evidence" value="ECO:0007669"/>
    <property type="project" value="TreeGrafter"/>
</dbReference>
<dbReference type="GO" id="GO:0019450">
    <property type="term" value="P:L-cysteine catabolic process to pyruvate"/>
    <property type="evidence" value="ECO:0007669"/>
    <property type="project" value="TreeGrafter"/>
</dbReference>
<feature type="transmembrane region" description="Helical" evidence="1">
    <location>
        <begin position="302"/>
        <end position="324"/>
    </location>
</feature>
<dbReference type="PIRSF" id="PIRSF006054">
    <property type="entry name" value="UCP006054"/>
    <property type="match status" value="1"/>
</dbReference>
<evidence type="ECO:0000313" key="3">
    <source>
        <dbReference type="EMBL" id="PWJ95152.1"/>
    </source>
</evidence>
<protein>
    <submittedName>
        <fullName evidence="3">L-cysteine desulfidase</fullName>
    </submittedName>
</protein>
<dbReference type="PANTHER" id="PTHR30501">
    <property type="entry name" value="UPF0597 PROTEIN YHAM"/>
    <property type="match status" value="1"/>
</dbReference>
<comment type="caution">
    <text evidence="3">The sequence shown here is derived from an EMBL/GenBank/DDBJ whole genome shotgun (WGS) entry which is preliminary data.</text>
</comment>
<evidence type="ECO:0000259" key="2">
    <source>
        <dbReference type="Pfam" id="PF03313"/>
    </source>
</evidence>
<dbReference type="PANTHER" id="PTHR30501:SF2">
    <property type="entry name" value="UPF0597 PROTEIN YHAM"/>
    <property type="match status" value="1"/>
</dbReference>
<proteinExistence type="predicted"/>
<reference evidence="3 4" key="1">
    <citation type="submission" date="2018-05" db="EMBL/GenBank/DDBJ databases">
        <title>Genomic Encyclopedia of Type Strains, Phase IV (KMG-IV): sequencing the most valuable type-strain genomes for metagenomic binning, comparative biology and taxonomic classification.</title>
        <authorList>
            <person name="Goeker M."/>
        </authorList>
    </citation>
    <scope>NUCLEOTIDE SEQUENCE [LARGE SCALE GENOMIC DNA]</scope>
    <source>
        <strain evidence="3 4">DSM 24906</strain>
    </source>
</reference>
<keyword evidence="1" id="KW-0812">Transmembrane</keyword>
<keyword evidence="1" id="KW-0472">Membrane</keyword>
<evidence type="ECO:0000256" key="1">
    <source>
        <dbReference type="SAM" id="Phobius"/>
    </source>
</evidence>
<feature type="domain" description="Serine dehydratase-like alpha subunit" evidence="2">
    <location>
        <begin position="196"/>
        <end position="412"/>
    </location>
</feature>